<keyword evidence="2" id="KW-0805">Transcription regulation</keyword>
<evidence type="ECO:0000256" key="4">
    <source>
        <dbReference type="ARBA" id="ARBA00023242"/>
    </source>
</evidence>
<dbReference type="SMART" id="SM00353">
    <property type="entry name" value="HLH"/>
    <property type="match status" value="1"/>
</dbReference>
<feature type="domain" description="BHLH" evidence="7">
    <location>
        <begin position="342"/>
        <end position="391"/>
    </location>
</feature>
<name>A0A803MGF0_CHEQI</name>
<dbReference type="InterPro" id="IPR055477">
    <property type="entry name" value="DUF7049"/>
</dbReference>
<dbReference type="PANTHER" id="PTHR46665:SF1">
    <property type="entry name" value="SPERMATOGENESIS- AND OOGENESIS-SPECIFIC BASIC HELIX-LOOP-HELIX-CONTAINING PROTEIN 1"/>
    <property type="match status" value="1"/>
</dbReference>
<evidence type="ECO:0000256" key="3">
    <source>
        <dbReference type="ARBA" id="ARBA00023163"/>
    </source>
</evidence>
<keyword evidence="9" id="KW-1185">Reference proteome</keyword>
<dbReference type="Gene3D" id="4.10.280.10">
    <property type="entry name" value="Helix-loop-helix DNA-binding domain"/>
    <property type="match status" value="1"/>
</dbReference>
<dbReference type="CDD" id="cd11393">
    <property type="entry name" value="bHLH_AtbHLH_like"/>
    <property type="match status" value="1"/>
</dbReference>
<protein>
    <recommendedName>
        <fullName evidence="7">BHLH domain-containing protein</fullName>
    </recommendedName>
</protein>
<organism evidence="8 9">
    <name type="scientific">Chenopodium quinoa</name>
    <name type="common">Quinoa</name>
    <dbReference type="NCBI Taxonomy" id="63459"/>
    <lineage>
        <taxon>Eukaryota</taxon>
        <taxon>Viridiplantae</taxon>
        <taxon>Streptophyta</taxon>
        <taxon>Embryophyta</taxon>
        <taxon>Tracheophyta</taxon>
        <taxon>Spermatophyta</taxon>
        <taxon>Magnoliopsida</taxon>
        <taxon>eudicotyledons</taxon>
        <taxon>Gunneridae</taxon>
        <taxon>Pentapetalae</taxon>
        <taxon>Caryophyllales</taxon>
        <taxon>Chenopodiaceae</taxon>
        <taxon>Chenopodioideae</taxon>
        <taxon>Atripliceae</taxon>
        <taxon>Chenopodium</taxon>
    </lineage>
</organism>
<reference evidence="8" key="2">
    <citation type="submission" date="2021-03" db="UniProtKB">
        <authorList>
            <consortium name="EnsemblPlants"/>
        </authorList>
    </citation>
    <scope>IDENTIFICATION</scope>
</reference>
<evidence type="ECO:0000256" key="1">
    <source>
        <dbReference type="ARBA" id="ARBA00004123"/>
    </source>
</evidence>
<dbReference type="InterPro" id="IPR045239">
    <property type="entry name" value="bHLH95_bHLH"/>
</dbReference>
<keyword evidence="3" id="KW-0804">Transcription</keyword>
<dbReference type="InterPro" id="IPR011598">
    <property type="entry name" value="bHLH_dom"/>
</dbReference>
<evidence type="ECO:0000313" key="9">
    <source>
        <dbReference type="Proteomes" id="UP000596660"/>
    </source>
</evidence>
<reference evidence="8" key="1">
    <citation type="journal article" date="2017" name="Nature">
        <title>The genome of Chenopodium quinoa.</title>
        <authorList>
            <person name="Jarvis D.E."/>
            <person name="Ho Y.S."/>
            <person name="Lightfoot D.J."/>
            <person name="Schmoeckel S.M."/>
            <person name="Li B."/>
            <person name="Borm T.J.A."/>
            <person name="Ohyanagi H."/>
            <person name="Mineta K."/>
            <person name="Michell C.T."/>
            <person name="Saber N."/>
            <person name="Kharbatia N.M."/>
            <person name="Rupper R.R."/>
            <person name="Sharp A.R."/>
            <person name="Dally N."/>
            <person name="Boughton B.A."/>
            <person name="Woo Y.H."/>
            <person name="Gao G."/>
            <person name="Schijlen E.G.W.M."/>
            <person name="Guo X."/>
            <person name="Momin A.A."/>
            <person name="Negrao S."/>
            <person name="Al-Babili S."/>
            <person name="Gehring C."/>
            <person name="Roessner U."/>
            <person name="Jung C."/>
            <person name="Murphy K."/>
            <person name="Arold S.T."/>
            <person name="Gojobori T."/>
            <person name="van der Linden C.G."/>
            <person name="van Loo E.N."/>
            <person name="Jellen E.N."/>
            <person name="Maughan P.J."/>
            <person name="Tester M."/>
        </authorList>
    </citation>
    <scope>NUCLEOTIDE SEQUENCE [LARGE SCALE GENOMIC DNA]</scope>
    <source>
        <strain evidence="8">cv. PI 614886</strain>
    </source>
</reference>
<evidence type="ECO:0000256" key="2">
    <source>
        <dbReference type="ARBA" id="ARBA00023015"/>
    </source>
</evidence>
<dbReference type="PROSITE" id="PS50888">
    <property type="entry name" value="BHLH"/>
    <property type="match status" value="1"/>
</dbReference>
<dbReference type="Gramene" id="AUR62029052-RA">
    <property type="protein sequence ID" value="AUR62029052-RA:cds"/>
    <property type="gene ID" value="AUR62029052"/>
</dbReference>
<feature type="coiled-coil region" evidence="5">
    <location>
        <begin position="381"/>
        <end position="408"/>
    </location>
</feature>
<evidence type="ECO:0000259" key="7">
    <source>
        <dbReference type="PROSITE" id="PS50888"/>
    </source>
</evidence>
<evidence type="ECO:0000256" key="5">
    <source>
        <dbReference type="SAM" id="Coils"/>
    </source>
</evidence>
<comment type="subcellular location">
    <subcellularLocation>
        <location evidence="1">Nucleus</location>
    </subcellularLocation>
</comment>
<sequence length="531" mass="59847">MDSVFQLGNGDRVSYLCSLMQSFGASYICLWTYSPDLKFLYCEDGHFQEEASSSTGGVSSISLRLFNEYKHSVFPVGNDLVPGLAFRDKILSLKLQEIDLQRLASIETQRRFYKTAVFFGCKRGEIELGMSNNQQNLEMKIQNLFSAMEFPRPTDQQQNKPSSSSSQSMDSPEYTSLFYNFASSSSFHLQPEQPAAVIRETHPSIINQHRTTNTQSIPITAKTATNTATSSVNASHLQHPLLQNIPFPTAETTDAALTKAYLAILSSPSSSSTGGEKSCLPYGFQVRQRASAFTSYQSPSSTQKRLDLRRQTLLKGAIAFYRGIHFRRIQELSLQGSGRPTSNQLHHMISERKRREKINESFQALRSLLPPGTKKDKASVLRTTKEYLSSLKAQLSELNKRNQLMEAQLITRNEPTSPNTTSLDVSTNERVTVRVTPVSESTSRERMVDLQVILRMETSVPDLVIRVLEFLKQVKEATMVSMEAQTHQETTSTNNQFPTNWVTFRLRIEGEEWDESAFIEAIRRLLADLAS</sequence>
<dbReference type="EnsemblPlants" id="AUR62029052-RA">
    <property type="protein sequence ID" value="AUR62029052-RA:cds"/>
    <property type="gene ID" value="AUR62029052"/>
</dbReference>
<dbReference type="Proteomes" id="UP000596660">
    <property type="component" value="Unplaced"/>
</dbReference>
<dbReference type="InterPro" id="IPR044658">
    <property type="entry name" value="bHLH92/bHLH041-like"/>
</dbReference>
<dbReference type="InterPro" id="IPR036638">
    <property type="entry name" value="HLH_DNA-bd_sf"/>
</dbReference>
<evidence type="ECO:0000256" key="6">
    <source>
        <dbReference type="SAM" id="MobiDB-lite"/>
    </source>
</evidence>
<evidence type="ECO:0000313" key="8">
    <source>
        <dbReference type="EnsemblPlants" id="AUR62029052-RA:cds"/>
    </source>
</evidence>
<dbReference type="OMA" id="TAIFMGC"/>
<keyword evidence="5" id="KW-0175">Coiled coil</keyword>
<dbReference type="Pfam" id="PF23133">
    <property type="entry name" value="DUF7050"/>
    <property type="match status" value="1"/>
</dbReference>
<feature type="region of interest" description="Disordered" evidence="6">
    <location>
        <begin position="152"/>
        <end position="171"/>
    </location>
</feature>
<dbReference type="GO" id="GO:0005634">
    <property type="term" value="C:nucleus"/>
    <property type="evidence" value="ECO:0007669"/>
    <property type="project" value="UniProtKB-SubCell"/>
</dbReference>
<dbReference type="Pfam" id="PF23132">
    <property type="entry name" value="DUF7049"/>
    <property type="match status" value="1"/>
</dbReference>
<keyword evidence="4" id="KW-0539">Nucleus</keyword>
<feature type="compositionally biased region" description="Low complexity" evidence="6">
    <location>
        <begin position="156"/>
        <end position="171"/>
    </location>
</feature>
<dbReference type="InterPro" id="IPR055478">
    <property type="entry name" value="DUF7050"/>
</dbReference>
<proteinExistence type="predicted"/>
<dbReference type="SUPFAM" id="SSF47459">
    <property type="entry name" value="HLH, helix-loop-helix DNA-binding domain"/>
    <property type="match status" value="1"/>
</dbReference>
<dbReference type="PANTHER" id="PTHR46665">
    <property type="entry name" value="TRANSCRIPTION FACTOR BHLH041-RELATED-RELATED"/>
    <property type="match status" value="1"/>
</dbReference>
<dbReference type="Pfam" id="PF00010">
    <property type="entry name" value="HLH"/>
    <property type="match status" value="1"/>
</dbReference>
<dbReference type="GO" id="GO:0046983">
    <property type="term" value="F:protein dimerization activity"/>
    <property type="evidence" value="ECO:0007669"/>
    <property type="project" value="InterPro"/>
</dbReference>
<dbReference type="AlphaFoldDB" id="A0A803MGF0"/>
<accession>A0A803MGF0</accession>